<keyword evidence="2" id="KW-0347">Helicase</keyword>
<dbReference type="OrthoDB" id="9780606at2"/>
<dbReference type="InterPro" id="IPR027417">
    <property type="entry name" value="P-loop_NTPase"/>
</dbReference>
<dbReference type="RefSeq" id="WP_121221083.1">
    <property type="nucleotide sequence ID" value="NZ_RBIG01000003.1"/>
</dbReference>
<keyword evidence="2" id="KW-0547">Nucleotide-binding</keyword>
<evidence type="ECO:0000313" key="2">
    <source>
        <dbReference type="EMBL" id="RKQ68439.1"/>
    </source>
</evidence>
<feature type="domain" description="PD-(D/E)XK endonuclease-like" evidence="1">
    <location>
        <begin position="729"/>
        <end position="968"/>
    </location>
</feature>
<name>A0A420WBN4_9PROT</name>
<reference evidence="2 3" key="1">
    <citation type="submission" date="2018-10" db="EMBL/GenBank/DDBJ databases">
        <title>Comparative analysis of microorganisms from saline springs in Andes Mountain Range, Colombia.</title>
        <authorList>
            <person name="Rubin E."/>
        </authorList>
    </citation>
    <scope>NUCLEOTIDE SEQUENCE [LARGE SCALE GENOMIC DNA]</scope>
    <source>
        <strain evidence="2 3">USBA 36</strain>
    </source>
</reference>
<dbReference type="Pfam" id="PF12705">
    <property type="entry name" value="PDDEXK_1"/>
    <property type="match status" value="1"/>
</dbReference>
<dbReference type="AlphaFoldDB" id="A0A420WBN4"/>
<protein>
    <submittedName>
        <fullName evidence="2">ATP-dependent helicase/nuclease subunit B</fullName>
    </submittedName>
</protein>
<gene>
    <name evidence="2" type="ORF">BCL74_2919</name>
</gene>
<dbReference type="Gene3D" id="3.90.320.10">
    <property type="match status" value="1"/>
</dbReference>
<accession>A0A420WBN4</accession>
<dbReference type="InterPro" id="IPR038726">
    <property type="entry name" value="PDDEXK_AddAB-type"/>
</dbReference>
<dbReference type="SUPFAM" id="SSF52540">
    <property type="entry name" value="P-loop containing nucleoside triphosphate hydrolases"/>
    <property type="match status" value="1"/>
</dbReference>
<evidence type="ECO:0000313" key="3">
    <source>
        <dbReference type="Proteomes" id="UP000277424"/>
    </source>
</evidence>
<organism evidence="2 3">
    <name type="scientific">Oceanibaculum indicum</name>
    <dbReference type="NCBI Taxonomy" id="526216"/>
    <lineage>
        <taxon>Bacteria</taxon>
        <taxon>Pseudomonadati</taxon>
        <taxon>Pseudomonadota</taxon>
        <taxon>Alphaproteobacteria</taxon>
        <taxon>Rhodospirillales</taxon>
        <taxon>Oceanibaculaceae</taxon>
        <taxon>Oceanibaculum</taxon>
    </lineage>
</organism>
<dbReference type="SUPFAM" id="SSF52980">
    <property type="entry name" value="Restriction endonuclease-like"/>
    <property type="match status" value="1"/>
</dbReference>
<proteinExistence type="predicted"/>
<evidence type="ECO:0000259" key="1">
    <source>
        <dbReference type="Pfam" id="PF12705"/>
    </source>
</evidence>
<keyword evidence="2" id="KW-0378">Hydrolase</keyword>
<comment type="caution">
    <text evidence="2">The sequence shown here is derived from an EMBL/GenBank/DDBJ whole genome shotgun (WGS) entry which is preliminary data.</text>
</comment>
<dbReference type="EMBL" id="RBIG01000003">
    <property type="protein sequence ID" value="RKQ68439.1"/>
    <property type="molecule type" value="Genomic_DNA"/>
</dbReference>
<dbReference type="InterPro" id="IPR014153">
    <property type="entry name" value="Ds_break_AddB"/>
</dbReference>
<dbReference type="Proteomes" id="UP000277424">
    <property type="component" value="Unassembled WGS sequence"/>
</dbReference>
<dbReference type="GO" id="GO:0004386">
    <property type="term" value="F:helicase activity"/>
    <property type="evidence" value="ECO:0007669"/>
    <property type="project" value="UniProtKB-KW"/>
</dbReference>
<dbReference type="InterPro" id="IPR011604">
    <property type="entry name" value="PDDEXK-like_dom_sf"/>
</dbReference>
<keyword evidence="2" id="KW-0067">ATP-binding</keyword>
<sequence length="1001" mass="107928">MTGAAPSVFSIPAGAGFADALAAGLMARAGGDPLALSRMLILVPTRRGGRSLREAFLRLSDGRPLLLPRMMPLGDLDADEIELHGEAEAPGSAAADIAPAIPGLRRQLLLSRLILKLGERLEDGPRRPDQAIRLAAELARLLDQVQTERLSFDDLAGLVPAEYARHWQITLDFLRIVTEAWPQVLAEHGALDPAARRDALLTAQGALWRASPPDFPVIAAGTTGSIPATRDLLAVVAGLPQGMVVLPGLDRLSDDATWREIEGDESHPQFNLARLLRHLGVERQDVAGWTEAAPSARDRLIAEALRPAATTEAWRDAAPFAAADLAGIRRIDCATAQEEAGVIALLLRHALETPERTAALVTPDRALARRVAAELARWDIAVDDSAGVPLAQTPPGEFLRLTAALAVERAAPLPLLAALKHPLAAGGMGIGDFRRCLRLLEMHALRGPRPAEGITGTRQALLHSLAEFQERTGRGMEPVRAQLLPWLDRLEAMLAPFAALTGLPAVPLADLLEVHGRFAEDLAASDEEPGPVRLWRGEAGESAANFLADLREAGTVLGTVEPALYPALLDSLLAGRVVRPRQSSHPRLSIWGPLEARLQQADLLVLGGLNEGVWPPEAGSDPWMSRPMRSDFGLPLPEHRIGLSAHDFAQAFGAPEIVLTRAEKQEGAPTVPSRWLLRLDTVLGDRAPTLRQEEALWRGWWAAIDRPAVIAPAVRPAPIPPLVARPRKFSVTEIETLMRDPYGIYAAKILRLRALDPIDEDPGAAERGTIIHKALERFLKEYPGALPPDALDRLLAIGQEVFAEALDRPGVWAFWWPRFVRLARWFIGAEGERRAILAGTETELRGEITLAGFAGGDVTLSAKADRIDRLTNGTLALIDYKTGQPPRPAEVESGHAPQLPLEALIAGRGGFPGIAAAAVSELAYWRLSGGEPPGEIARPAKDIEAVTEAARDGLERLIQAYDDPATPYISRPDPDSAPRYSDYLHLARVKEWSGTGGEDGA</sequence>
<dbReference type="InterPro" id="IPR011335">
    <property type="entry name" value="Restrct_endonuc-II-like"/>
</dbReference>
<dbReference type="NCBIfam" id="TIGR02786">
    <property type="entry name" value="addB_alphas"/>
    <property type="match status" value="1"/>
</dbReference>